<organism evidence="2 3">
    <name type="scientific">Eiseniibacteriota bacterium</name>
    <dbReference type="NCBI Taxonomy" id="2212470"/>
    <lineage>
        <taxon>Bacteria</taxon>
        <taxon>Candidatus Eiseniibacteriota</taxon>
    </lineage>
</organism>
<reference evidence="2" key="1">
    <citation type="submission" date="2020-04" db="EMBL/GenBank/DDBJ databases">
        <authorList>
            <person name="Zhang T."/>
        </authorList>
    </citation>
    <scope>NUCLEOTIDE SEQUENCE</scope>
    <source>
        <strain evidence="2">HKST-UBA02</strain>
    </source>
</reference>
<dbReference type="InterPro" id="IPR011047">
    <property type="entry name" value="Quinoprotein_ADH-like_sf"/>
</dbReference>
<dbReference type="Proteomes" id="UP000739538">
    <property type="component" value="Unassembled WGS sequence"/>
</dbReference>
<gene>
    <name evidence="2" type="ORF">KDA27_20810</name>
</gene>
<comment type="caution">
    <text evidence="2">The sequence shown here is derived from an EMBL/GenBank/DDBJ whole genome shotgun (WGS) entry which is preliminary data.</text>
</comment>
<dbReference type="InterPro" id="IPR018391">
    <property type="entry name" value="PQQ_b-propeller_rpt"/>
</dbReference>
<proteinExistence type="predicted"/>
<dbReference type="AlphaFoldDB" id="A0A956NFM1"/>
<accession>A0A956NFM1</accession>
<dbReference type="PANTHER" id="PTHR34512:SF30">
    <property type="entry name" value="OUTER MEMBRANE PROTEIN ASSEMBLY FACTOR BAMB"/>
    <property type="match status" value="1"/>
</dbReference>
<dbReference type="SMART" id="SM00564">
    <property type="entry name" value="PQQ"/>
    <property type="match status" value="4"/>
</dbReference>
<evidence type="ECO:0000313" key="2">
    <source>
        <dbReference type="EMBL" id="MCA9758248.1"/>
    </source>
</evidence>
<evidence type="ECO:0000313" key="3">
    <source>
        <dbReference type="Proteomes" id="UP000739538"/>
    </source>
</evidence>
<reference evidence="2" key="2">
    <citation type="journal article" date="2021" name="Microbiome">
        <title>Successional dynamics and alternative stable states in a saline activated sludge microbial community over 9 years.</title>
        <authorList>
            <person name="Wang Y."/>
            <person name="Ye J."/>
            <person name="Ju F."/>
            <person name="Liu L."/>
            <person name="Boyd J.A."/>
            <person name="Deng Y."/>
            <person name="Parks D.H."/>
            <person name="Jiang X."/>
            <person name="Yin X."/>
            <person name="Woodcroft B.J."/>
            <person name="Tyson G.W."/>
            <person name="Hugenholtz P."/>
            <person name="Polz M.F."/>
            <person name="Zhang T."/>
        </authorList>
    </citation>
    <scope>NUCLEOTIDE SEQUENCE</scope>
    <source>
        <strain evidence="2">HKST-UBA02</strain>
    </source>
</reference>
<feature type="domain" description="Pyrrolo-quinoline quinone repeat" evidence="1">
    <location>
        <begin position="62"/>
        <end position="187"/>
    </location>
</feature>
<dbReference type="Gene3D" id="2.130.10.10">
    <property type="entry name" value="YVTN repeat-like/Quinoprotein amine dehydrogenase"/>
    <property type="match status" value="2"/>
</dbReference>
<dbReference type="InterPro" id="IPR015943">
    <property type="entry name" value="WD40/YVTN_repeat-like_dom_sf"/>
</dbReference>
<dbReference type="Pfam" id="PF13360">
    <property type="entry name" value="PQQ_2"/>
    <property type="match status" value="2"/>
</dbReference>
<evidence type="ECO:0000259" key="1">
    <source>
        <dbReference type="Pfam" id="PF13360"/>
    </source>
</evidence>
<dbReference type="EMBL" id="JAGQHS010000154">
    <property type="protein sequence ID" value="MCA9758248.1"/>
    <property type="molecule type" value="Genomic_DNA"/>
</dbReference>
<dbReference type="SUPFAM" id="SSF50998">
    <property type="entry name" value="Quinoprotein alcohol dehydrogenase-like"/>
    <property type="match status" value="2"/>
</dbReference>
<feature type="domain" description="Pyrrolo-quinoline quinone repeat" evidence="1">
    <location>
        <begin position="294"/>
        <end position="374"/>
    </location>
</feature>
<sequence length="375" mass="40358">MRTAPNRQPGLAARAALFLGWLLVAPTSVLIASDTETEVPAWSGGPLEVAWSDDAGRCVELPLVPSGDHLFVTTTDRKLFCYDLGTGEKVWKRRFKTDLATAPAVLDGPETAEGSELEGGRLFLQVGVREDAKLYAFRADDGDEVWKLPSFPRATQLEADDASLFLLDLAGNLQRIDPVDGSSVWDRSGLGWDAPGFLLESDTIFALARKDSLVALDRETGATRFGSYVPGFFSAAPQLDGDRILAATTEGRLFAISIENGAVKELGRHRSLQLAPPLGFGDRVLTVSSDGWVEASADSVLWTEDLGEAVRGTPTAVSGLCFVPTSAGRLVALRADTGAQVWSLELGDRLSTAPLFTERFLVVATNRGDVYAYEH</sequence>
<dbReference type="PANTHER" id="PTHR34512">
    <property type="entry name" value="CELL SURFACE PROTEIN"/>
    <property type="match status" value="1"/>
</dbReference>
<protein>
    <submittedName>
        <fullName evidence="2">PQQ-binding-like beta-propeller repeat protein</fullName>
    </submittedName>
</protein>
<name>A0A956NFM1_UNCEI</name>
<dbReference type="InterPro" id="IPR002372">
    <property type="entry name" value="PQQ_rpt_dom"/>
</dbReference>